<dbReference type="GO" id="GO:0005886">
    <property type="term" value="C:plasma membrane"/>
    <property type="evidence" value="ECO:0007669"/>
    <property type="project" value="TreeGrafter"/>
</dbReference>
<dbReference type="InterPro" id="IPR001173">
    <property type="entry name" value="Glyco_trans_2-like"/>
</dbReference>
<evidence type="ECO:0000256" key="2">
    <source>
        <dbReference type="ARBA" id="ARBA00022676"/>
    </source>
</evidence>
<dbReference type="GO" id="GO:0099621">
    <property type="term" value="F:undecaprenyl-phosphate 4-deoxy-4-formamido-L-arabinose transferase activity"/>
    <property type="evidence" value="ECO:0007669"/>
    <property type="project" value="TreeGrafter"/>
</dbReference>
<dbReference type="AlphaFoldDB" id="M9RTS5"/>
<organism evidence="9 10">
    <name type="scientific">Octadecabacter arcticus 238</name>
    <dbReference type="NCBI Taxonomy" id="391616"/>
    <lineage>
        <taxon>Bacteria</taxon>
        <taxon>Pseudomonadati</taxon>
        <taxon>Pseudomonadota</taxon>
        <taxon>Alphaproteobacteria</taxon>
        <taxon>Rhodobacterales</taxon>
        <taxon>Roseobacteraceae</taxon>
        <taxon>Octadecabacter</taxon>
    </lineage>
</organism>
<dbReference type="eggNOG" id="COG1215">
    <property type="taxonomic scope" value="Bacteria"/>
</dbReference>
<keyword evidence="5" id="KW-0448">Lipopolysaccharide biosynthesis</keyword>
<reference evidence="9 10" key="1">
    <citation type="journal article" date="2013" name="PLoS ONE">
        <title>Poles Apart: Arctic and Antarctic Octadecabacter strains Share High Genome Plasticity and a New Type of Xanthorhodopsin.</title>
        <authorList>
            <person name="Vollmers J."/>
            <person name="Voget S."/>
            <person name="Dietrich S."/>
            <person name="Gollnow K."/>
            <person name="Smits M."/>
            <person name="Meyer K."/>
            <person name="Brinkhoff T."/>
            <person name="Simon M."/>
            <person name="Daniel R."/>
        </authorList>
    </citation>
    <scope>NUCLEOTIDE SEQUENCE [LARGE SCALE GENOMIC DNA]</scope>
    <source>
        <strain evidence="9 10">238</strain>
    </source>
</reference>
<dbReference type="Gene3D" id="3.90.550.10">
    <property type="entry name" value="Spore Coat Polysaccharide Biosynthesis Protein SpsA, Chain A"/>
    <property type="match status" value="1"/>
</dbReference>
<keyword evidence="7" id="KW-0472">Membrane</keyword>
<accession>M9RTS5</accession>
<dbReference type="PANTHER" id="PTHR48090">
    <property type="entry name" value="UNDECAPRENYL-PHOSPHATE 4-DEOXY-4-FORMAMIDO-L-ARABINOSE TRANSFERASE-RELATED"/>
    <property type="match status" value="1"/>
</dbReference>
<dbReference type="Pfam" id="PF00535">
    <property type="entry name" value="Glycos_transf_2"/>
    <property type="match status" value="1"/>
</dbReference>
<evidence type="ECO:0000256" key="7">
    <source>
        <dbReference type="ARBA" id="ARBA00023136"/>
    </source>
</evidence>
<keyword evidence="10" id="KW-1185">Reference proteome</keyword>
<evidence type="ECO:0000313" key="10">
    <source>
        <dbReference type="Proteomes" id="UP000004688"/>
    </source>
</evidence>
<gene>
    <name evidence="9" type="ORF">OA238_c32710</name>
</gene>
<sequence>MTQTMPRFAIAIPMLNEAETVPHLLGGCVAAAEGLGPYEICVTDDGSTDATGEALRAFGAAHPQANLTILKHPRPAGQSAAVHSAVRAARAPIIVTLDGDGQNPPEELPKLLNILLDGPSTLGLVAGQRVKRDDPMHKRVASRAANTIRGALLKDGTRDTGCGLKAYRREAYLALPYFNHMHRYLPALFQRDGWEIAHVDVAHKPRVAGASKYTNLGRAFVGLSDLFGVAWLIRRRRSVHGSEVQISRPEER</sequence>
<evidence type="ECO:0000256" key="5">
    <source>
        <dbReference type="ARBA" id="ARBA00022985"/>
    </source>
</evidence>
<keyword evidence="2" id="KW-0328">Glycosyltransferase</keyword>
<dbReference type="KEGG" id="oar:OA238_c32710"/>
<keyword evidence="3" id="KW-0808">Transferase</keyword>
<feature type="domain" description="Glycosyltransferase 2-like" evidence="8">
    <location>
        <begin position="10"/>
        <end position="172"/>
    </location>
</feature>
<evidence type="ECO:0000256" key="4">
    <source>
        <dbReference type="ARBA" id="ARBA00022692"/>
    </source>
</evidence>
<dbReference type="HOGENOM" id="CLU_033536_11_0_5"/>
<evidence type="ECO:0000313" key="9">
    <source>
        <dbReference type="EMBL" id="AGI73255.1"/>
    </source>
</evidence>
<dbReference type="OrthoDB" id="9807795at2"/>
<dbReference type="InterPro" id="IPR050256">
    <property type="entry name" value="Glycosyltransferase_2"/>
</dbReference>
<dbReference type="STRING" id="391616.OA238_c32710"/>
<keyword evidence="1" id="KW-1003">Cell membrane</keyword>
<evidence type="ECO:0000259" key="8">
    <source>
        <dbReference type="Pfam" id="PF00535"/>
    </source>
</evidence>
<evidence type="ECO:0000256" key="6">
    <source>
        <dbReference type="ARBA" id="ARBA00022989"/>
    </source>
</evidence>
<dbReference type="SUPFAM" id="SSF53448">
    <property type="entry name" value="Nucleotide-diphospho-sugar transferases"/>
    <property type="match status" value="1"/>
</dbReference>
<dbReference type="EMBL" id="CP003742">
    <property type="protein sequence ID" value="AGI73255.1"/>
    <property type="molecule type" value="Genomic_DNA"/>
</dbReference>
<keyword evidence="6" id="KW-1133">Transmembrane helix</keyword>
<evidence type="ECO:0000256" key="1">
    <source>
        <dbReference type="ARBA" id="ARBA00022475"/>
    </source>
</evidence>
<name>M9RTS5_9RHOB</name>
<dbReference type="CDD" id="cd04179">
    <property type="entry name" value="DPM_DPG-synthase_like"/>
    <property type="match status" value="1"/>
</dbReference>
<dbReference type="GO" id="GO:0009103">
    <property type="term" value="P:lipopolysaccharide biosynthetic process"/>
    <property type="evidence" value="ECO:0007669"/>
    <property type="project" value="UniProtKB-KW"/>
</dbReference>
<evidence type="ECO:0000256" key="3">
    <source>
        <dbReference type="ARBA" id="ARBA00022679"/>
    </source>
</evidence>
<proteinExistence type="predicted"/>
<keyword evidence="4" id="KW-0812">Transmembrane</keyword>
<dbReference type="InterPro" id="IPR029044">
    <property type="entry name" value="Nucleotide-diphossugar_trans"/>
</dbReference>
<protein>
    <recommendedName>
        <fullName evidence="8">Glycosyltransferase 2-like domain-containing protein</fullName>
    </recommendedName>
</protein>
<dbReference type="Proteomes" id="UP000004688">
    <property type="component" value="Chromosome"/>
</dbReference>
<dbReference type="PANTHER" id="PTHR48090:SF3">
    <property type="entry name" value="UNDECAPRENYL-PHOSPHATE 4-DEOXY-4-FORMAMIDO-L-ARABINOSE TRANSFERASE"/>
    <property type="match status" value="1"/>
</dbReference>
<dbReference type="RefSeq" id="WP_015496273.1">
    <property type="nucleotide sequence ID" value="NC_020908.1"/>
</dbReference>
<dbReference type="FunFam" id="3.90.550.10:FF:000170">
    <property type="entry name" value="Dolichol-phosphate mannosyltransferase"/>
    <property type="match status" value="1"/>
</dbReference>